<proteinExistence type="predicted"/>
<evidence type="ECO:0000313" key="2">
    <source>
        <dbReference type="Proteomes" id="UP000001514"/>
    </source>
</evidence>
<gene>
    <name evidence="1" type="ORF">SELMODRAFT_432463</name>
</gene>
<organism evidence="2">
    <name type="scientific">Selaginella moellendorffii</name>
    <name type="common">Spikemoss</name>
    <dbReference type="NCBI Taxonomy" id="88036"/>
    <lineage>
        <taxon>Eukaryota</taxon>
        <taxon>Viridiplantae</taxon>
        <taxon>Streptophyta</taxon>
        <taxon>Embryophyta</taxon>
        <taxon>Tracheophyta</taxon>
        <taxon>Lycopodiopsida</taxon>
        <taxon>Selaginellales</taxon>
        <taxon>Selaginellaceae</taxon>
        <taxon>Selaginella</taxon>
    </lineage>
</organism>
<dbReference type="InParanoid" id="D8TG31"/>
<dbReference type="Gramene" id="EFJ04385">
    <property type="protein sequence ID" value="EFJ04385"/>
    <property type="gene ID" value="SELMODRAFT_432463"/>
</dbReference>
<dbReference type="KEGG" id="smo:SELMODRAFT_432463"/>
<keyword evidence="2" id="KW-1185">Reference proteome</keyword>
<dbReference type="Proteomes" id="UP000001514">
    <property type="component" value="Unassembled WGS sequence"/>
</dbReference>
<sequence>MILRFRDRYFPLIGIGSEVQHAKKPRQNTGVHTMGILDTLQWASSSSTTATFSVDRSDIQLKKMEMSELQQKICVLFDIHGHAHTILEFKYITDTFYPLLNWYATKLGIKVFEICGRNKLVDEDASVTYEFVEGKWMRDGLQDQHWSLLSWYSMWDLSDLLLIFGAFASCSKNNFTGFGLLNTRVAFKRCSDQICNLKLYKCDCQIFLVYFLEQIQHPTTKPPMGKDAPPAEQHLLYTRMIIAMDARRKSIQLMGCEFRLTAKLFSQAFELLGAELQMEKPPSWGLSIVTAAKP</sequence>
<dbReference type="AlphaFoldDB" id="D8TG31"/>
<name>D8TG31_SELML</name>
<dbReference type="EMBL" id="GL377902">
    <property type="protein sequence ID" value="EFJ04385.1"/>
    <property type="molecule type" value="Genomic_DNA"/>
</dbReference>
<protein>
    <submittedName>
        <fullName evidence="1">Uncharacterized protein</fullName>
    </submittedName>
</protein>
<evidence type="ECO:0000313" key="1">
    <source>
        <dbReference type="EMBL" id="EFJ04385.1"/>
    </source>
</evidence>
<reference evidence="1 2" key="1">
    <citation type="journal article" date="2011" name="Science">
        <title>The Selaginella genome identifies genetic changes associated with the evolution of vascular plants.</title>
        <authorList>
            <person name="Banks J.A."/>
            <person name="Nishiyama T."/>
            <person name="Hasebe M."/>
            <person name="Bowman J.L."/>
            <person name="Gribskov M."/>
            <person name="dePamphilis C."/>
            <person name="Albert V.A."/>
            <person name="Aono N."/>
            <person name="Aoyama T."/>
            <person name="Ambrose B.A."/>
            <person name="Ashton N.W."/>
            <person name="Axtell M.J."/>
            <person name="Barker E."/>
            <person name="Barker M.S."/>
            <person name="Bennetzen J.L."/>
            <person name="Bonawitz N.D."/>
            <person name="Chapple C."/>
            <person name="Cheng C."/>
            <person name="Correa L.G."/>
            <person name="Dacre M."/>
            <person name="DeBarry J."/>
            <person name="Dreyer I."/>
            <person name="Elias M."/>
            <person name="Engstrom E.M."/>
            <person name="Estelle M."/>
            <person name="Feng L."/>
            <person name="Finet C."/>
            <person name="Floyd S.K."/>
            <person name="Frommer W.B."/>
            <person name="Fujita T."/>
            <person name="Gramzow L."/>
            <person name="Gutensohn M."/>
            <person name="Harholt J."/>
            <person name="Hattori M."/>
            <person name="Heyl A."/>
            <person name="Hirai T."/>
            <person name="Hiwatashi Y."/>
            <person name="Ishikawa M."/>
            <person name="Iwata M."/>
            <person name="Karol K.G."/>
            <person name="Koehler B."/>
            <person name="Kolukisaoglu U."/>
            <person name="Kubo M."/>
            <person name="Kurata T."/>
            <person name="Lalonde S."/>
            <person name="Li K."/>
            <person name="Li Y."/>
            <person name="Litt A."/>
            <person name="Lyons E."/>
            <person name="Manning G."/>
            <person name="Maruyama T."/>
            <person name="Michael T.P."/>
            <person name="Mikami K."/>
            <person name="Miyazaki S."/>
            <person name="Morinaga S."/>
            <person name="Murata T."/>
            <person name="Mueller-Roeber B."/>
            <person name="Nelson D.R."/>
            <person name="Obara M."/>
            <person name="Oguri Y."/>
            <person name="Olmstead R.G."/>
            <person name="Onodera N."/>
            <person name="Petersen B.L."/>
            <person name="Pils B."/>
            <person name="Prigge M."/>
            <person name="Rensing S.A."/>
            <person name="Riano-Pachon D.M."/>
            <person name="Roberts A.W."/>
            <person name="Sato Y."/>
            <person name="Scheller H.V."/>
            <person name="Schulz B."/>
            <person name="Schulz C."/>
            <person name="Shakirov E.V."/>
            <person name="Shibagaki N."/>
            <person name="Shinohara N."/>
            <person name="Shippen D.E."/>
            <person name="Soerensen I."/>
            <person name="Sotooka R."/>
            <person name="Sugimoto N."/>
            <person name="Sugita M."/>
            <person name="Sumikawa N."/>
            <person name="Tanurdzic M."/>
            <person name="Theissen G."/>
            <person name="Ulvskov P."/>
            <person name="Wakazuki S."/>
            <person name="Weng J.K."/>
            <person name="Willats W.W."/>
            <person name="Wipf D."/>
            <person name="Wolf P.G."/>
            <person name="Yang L."/>
            <person name="Zimmer A.D."/>
            <person name="Zhu Q."/>
            <person name="Mitros T."/>
            <person name="Hellsten U."/>
            <person name="Loque D."/>
            <person name="Otillar R."/>
            <person name="Salamov A."/>
            <person name="Schmutz J."/>
            <person name="Shapiro H."/>
            <person name="Lindquist E."/>
            <person name="Lucas S."/>
            <person name="Rokhsar D."/>
            <person name="Grigoriev I.V."/>
        </authorList>
    </citation>
    <scope>NUCLEOTIDE SEQUENCE [LARGE SCALE GENOMIC DNA]</scope>
</reference>
<dbReference type="HOGENOM" id="CLU_947983_0_0_1"/>
<accession>D8TG31</accession>